<feature type="transmembrane region" description="Helical" evidence="1">
    <location>
        <begin position="237"/>
        <end position="257"/>
    </location>
</feature>
<comment type="caution">
    <text evidence="2">The sequence shown here is derived from an EMBL/GenBank/DDBJ whole genome shotgun (WGS) entry which is preliminary data.</text>
</comment>
<dbReference type="GO" id="GO:0010468">
    <property type="term" value="P:regulation of gene expression"/>
    <property type="evidence" value="ECO:0007669"/>
    <property type="project" value="InterPro"/>
</dbReference>
<dbReference type="Pfam" id="PF05145">
    <property type="entry name" value="AbrB"/>
    <property type="match status" value="1"/>
</dbReference>
<keyword evidence="1" id="KW-0472">Membrane</keyword>
<dbReference type="Proteomes" id="UP000036277">
    <property type="component" value="Unassembled WGS sequence"/>
</dbReference>
<feature type="transmembrane region" description="Helical" evidence="1">
    <location>
        <begin position="78"/>
        <end position="99"/>
    </location>
</feature>
<feature type="transmembrane region" description="Helical" evidence="1">
    <location>
        <begin position="210"/>
        <end position="231"/>
    </location>
</feature>
<reference evidence="2 3" key="1">
    <citation type="submission" date="2015-06" db="EMBL/GenBank/DDBJ databases">
        <title>Draft Whole-Genome Sequence of the Entomopathogenic Bacterium Xenorhabdus khoisanae.</title>
        <authorList>
            <person name="Naidoo S."/>
            <person name="Featherston J."/>
            <person name="Gray V.M."/>
        </authorList>
    </citation>
    <scope>NUCLEOTIDE SEQUENCE [LARGE SCALE GENOMIC DNA]</scope>
    <source>
        <strain evidence="2 3">MCB</strain>
    </source>
</reference>
<dbReference type="PANTHER" id="PTHR38457:SF1">
    <property type="entry name" value="REGULATOR ABRB-RELATED"/>
    <property type="match status" value="1"/>
</dbReference>
<dbReference type="PANTHER" id="PTHR38457">
    <property type="entry name" value="REGULATOR ABRB-RELATED"/>
    <property type="match status" value="1"/>
</dbReference>
<proteinExistence type="predicted"/>
<feature type="transmembrane region" description="Helical" evidence="1">
    <location>
        <begin position="141"/>
        <end position="159"/>
    </location>
</feature>
<evidence type="ECO:0008006" key="4">
    <source>
        <dbReference type="Google" id="ProtNLM"/>
    </source>
</evidence>
<dbReference type="EMBL" id="LFCV01000080">
    <property type="protein sequence ID" value="KMJ44731.1"/>
    <property type="molecule type" value="Genomic_DNA"/>
</dbReference>
<sequence>MRSLLSIVPCMLLGWGLSLLGLPLAYMFGAIAAVIIAYRFRVAIEVPKHSLTVVQIVLGGAVGLTVKGLQGEETRDIFLLLPFLFICLLLQFIIGYLWFNRKMGWSREESMLGAVPGAMAAVLALTDHTQTQPQKIVISHTIRLVVLIIIASIIVGLNPSPATDLITESVSYSYAINSHTFSVIGWLSIIAVGGYWLGRLLERIHVPAPYMLTSLVVAVLVHLLSATTLVMPDFLNALSMALIGMRIGASFISFPLSMLISNIWSSIQAVFISLIVTILVALVTAEIMDYPIDLLILAWAPGSMEAMLFAAIAMKVNVGIVMSSHIIRMSMLHVIPAIVLAFQERRRRS</sequence>
<feature type="transmembrane region" description="Helical" evidence="1">
    <location>
        <begin position="269"/>
        <end position="288"/>
    </location>
</feature>
<keyword evidence="1" id="KW-1133">Transmembrane helix</keyword>
<keyword evidence="3" id="KW-1185">Reference proteome</keyword>
<protein>
    <recommendedName>
        <fullName evidence="4">Ammonia monooxygenase</fullName>
    </recommendedName>
</protein>
<evidence type="ECO:0000256" key="1">
    <source>
        <dbReference type="SAM" id="Phobius"/>
    </source>
</evidence>
<dbReference type="RefSeq" id="WP_047963725.1">
    <property type="nucleotide sequence ID" value="NZ_CAWMBG010000080.1"/>
</dbReference>
<name>A0A0J5FR00_9GAMM</name>
<dbReference type="GO" id="GO:0016020">
    <property type="term" value="C:membrane"/>
    <property type="evidence" value="ECO:0007669"/>
    <property type="project" value="InterPro"/>
</dbReference>
<dbReference type="STRING" id="880157.AB204_12660"/>
<feature type="transmembrane region" description="Helical" evidence="1">
    <location>
        <begin position="12"/>
        <end position="38"/>
    </location>
</feature>
<feature type="transmembrane region" description="Helical" evidence="1">
    <location>
        <begin position="294"/>
        <end position="314"/>
    </location>
</feature>
<dbReference type="PIRSF" id="PIRSF038991">
    <property type="entry name" value="Protein_AbrB"/>
    <property type="match status" value="1"/>
</dbReference>
<keyword evidence="1" id="KW-0812">Transmembrane</keyword>
<dbReference type="OrthoDB" id="7021408at2"/>
<dbReference type="AlphaFoldDB" id="A0A0J5FR00"/>
<gene>
    <name evidence="2" type="ORF">AB204_12660</name>
</gene>
<organism evidence="2 3">
    <name type="scientific">Xenorhabdus khoisanae</name>
    <dbReference type="NCBI Taxonomy" id="880157"/>
    <lineage>
        <taxon>Bacteria</taxon>
        <taxon>Pseudomonadati</taxon>
        <taxon>Pseudomonadota</taxon>
        <taxon>Gammaproteobacteria</taxon>
        <taxon>Enterobacterales</taxon>
        <taxon>Morganellaceae</taxon>
        <taxon>Xenorhabdus</taxon>
    </lineage>
</organism>
<accession>A0A0J5FR00</accession>
<feature type="transmembrane region" description="Helical" evidence="1">
    <location>
        <begin position="50"/>
        <end position="66"/>
    </location>
</feature>
<feature type="transmembrane region" description="Helical" evidence="1">
    <location>
        <begin position="179"/>
        <end position="198"/>
    </location>
</feature>
<dbReference type="PATRIC" id="fig|880157.4.peg.2705"/>
<evidence type="ECO:0000313" key="2">
    <source>
        <dbReference type="EMBL" id="KMJ44731.1"/>
    </source>
</evidence>
<dbReference type="InterPro" id="IPR007820">
    <property type="entry name" value="AbrB_fam"/>
</dbReference>
<evidence type="ECO:0000313" key="3">
    <source>
        <dbReference type="Proteomes" id="UP000036277"/>
    </source>
</evidence>